<evidence type="ECO:0000256" key="1">
    <source>
        <dbReference type="SAM" id="MobiDB-lite"/>
    </source>
</evidence>
<gene>
    <name evidence="2" type="ORF">L873DRAFT_1805408</name>
</gene>
<feature type="region of interest" description="Disordered" evidence="1">
    <location>
        <begin position="31"/>
        <end position="75"/>
    </location>
</feature>
<protein>
    <submittedName>
        <fullName evidence="2">Uncharacterized protein</fullName>
    </submittedName>
</protein>
<name>A0A3N4JSQ1_9PEZI</name>
<organism evidence="2 3">
    <name type="scientific">Choiromyces venosus 120613-1</name>
    <dbReference type="NCBI Taxonomy" id="1336337"/>
    <lineage>
        <taxon>Eukaryota</taxon>
        <taxon>Fungi</taxon>
        <taxon>Dikarya</taxon>
        <taxon>Ascomycota</taxon>
        <taxon>Pezizomycotina</taxon>
        <taxon>Pezizomycetes</taxon>
        <taxon>Pezizales</taxon>
        <taxon>Tuberaceae</taxon>
        <taxon>Choiromyces</taxon>
    </lineage>
</organism>
<evidence type="ECO:0000313" key="3">
    <source>
        <dbReference type="Proteomes" id="UP000276215"/>
    </source>
</evidence>
<proteinExistence type="predicted"/>
<reference evidence="2 3" key="1">
    <citation type="journal article" date="2018" name="Nat. Ecol. Evol.">
        <title>Pezizomycetes genomes reveal the molecular basis of ectomycorrhizal truffle lifestyle.</title>
        <authorList>
            <person name="Murat C."/>
            <person name="Payen T."/>
            <person name="Noel B."/>
            <person name="Kuo A."/>
            <person name="Morin E."/>
            <person name="Chen J."/>
            <person name="Kohler A."/>
            <person name="Krizsan K."/>
            <person name="Balestrini R."/>
            <person name="Da Silva C."/>
            <person name="Montanini B."/>
            <person name="Hainaut M."/>
            <person name="Levati E."/>
            <person name="Barry K.W."/>
            <person name="Belfiori B."/>
            <person name="Cichocki N."/>
            <person name="Clum A."/>
            <person name="Dockter R.B."/>
            <person name="Fauchery L."/>
            <person name="Guy J."/>
            <person name="Iotti M."/>
            <person name="Le Tacon F."/>
            <person name="Lindquist E.A."/>
            <person name="Lipzen A."/>
            <person name="Malagnac F."/>
            <person name="Mello A."/>
            <person name="Molinier V."/>
            <person name="Miyauchi S."/>
            <person name="Poulain J."/>
            <person name="Riccioni C."/>
            <person name="Rubini A."/>
            <person name="Sitrit Y."/>
            <person name="Splivallo R."/>
            <person name="Traeger S."/>
            <person name="Wang M."/>
            <person name="Zifcakova L."/>
            <person name="Wipf D."/>
            <person name="Zambonelli A."/>
            <person name="Paolocci F."/>
            <person name="Nowrousian M."/>
            <person name="Ottonello S."/>
            <person name="Baldrian P."/>
            <person name="Spatafora J.W."/>
            <person name="Henrissat B."/>
            <person name="Nagy L.G."/>
            <person name="Aury J.M."/>
            <person name="Wincker P."/>
            <person name="Grigoriev I.V."/>
            <person name="Bonfante P."/>
            <person name="Martin F.M."/>
        </authorList>
    </citation>
    <scope>NUCLEOTIDE SEQUENCE [LARGE SCALE GENOMIC DNA]</scope>
    <source>
        <strain evidence="2 3">120613-1</strain>
    </source>
</reference>
<sequence>MQLMIDLTAFLPTIPQTSPYSLNGALTSSLPIKSLKLPPPPLSSQHSQPQPLQGPWPQFQSQPPSLHQQVPPGQHLERAILSSSSSTSLITLSPSSSSDNNTPSSQPYAW</sequence>
<feature type="compositionally biased region" description="Low complexity" evidence="1">
    <location>
        <begin position="43"/>
        <end position="55"/>
    </location>
</feature>
<feature type="region of interest" description="Disordered" evidence="1">
    <location>
        <begin position="87"/>
        <end position="110"/>
    </location>
</feature>
<evidence type="ECO:0000313" key="2">
    <source>
        <dbReference type="EMBL" id="RPB00278.1"/>
    </source>
</evidence>
<accession>A0A3N4JSQ1</accession>
<keyword evidence="3" id="KW-1185">Reference proteome</keyword>
<dbReference type="AlphaFoldDB" id="A0A3N4JSQ1"/>
<feature type="compositionally biased region" description="Polar residues" evidence="1">
    <location>
        <begin position="58"/>
        <end position="68"/>
    </location>
</feature>
<dbReference type="Proteomes" id="UP000276215">
    <property type="component" value="Unassembled WGS sequence"/>
</dbReference>
<dbReference type="EMBL" id="ML120381">
    <property type="protein sequence ID" value="RPB00278.1"/>
    <property type="molecule type" value="Genomic_DNA"/>
</dbReference>